<evidence type="ECO:0000256" key="2">
    <source>
        <dbReference type="ARBA" id="ARBA00022692"/>
    </source>
</evidence>
<keyword evidence="3 5" id="KW-1133">Transmembrane helix</keyword>
<dbReference type="Pfam" id="PF01040">
    <property type="entry name" value="UbiA"/>
    <property type="match status" value="1"/>
</dbReference>
<dbReference type="InterPro" id="IPR050475">
    <property type="entry name" value="Prenyltransferase_related"/>
</dbReference>
<dbReference type="InterPro" id="IPR000537">
    <property type="entry name" value="UbiA_prenyltransferase"/>
</dbReference>
<comment type="subcellular location">
    <subcellularLocation>
        <location evidence="1">Membrane</location>
        <topology evidence="1">Multi-pass membrane protein</topology>
    </subcellularLocation>
</comment>
<dbReference type="PANTHER" id="PTHR42723:SF1">
    <property type="entry name" value="CHLOROPHYLL SYNTHASE, CHLOROPLASTIC"/>
    <property type="match status" value="1"/>
</dbReference>
<dbReference type="AlphaFoldDB" id="A0AAW1RXH2"/>
<evidence type="ECO:0000256" key="3">
    <source>
        <dbReference type="ARBA" id="ARBA00022989"/>
    </source>
</evidence>
<keyword evidence="2 5" id="KW-0812">Transmembrane</keyword>
<keyword evidence="4 5" id="KW-0472">Membrane</keyword>
<accession>A0AAW1RXH2</accession>
<evidence type="ECO:0000256" key="4">
    <source>
        <dbReference type="ARBA" id="ARBA00023136"/>
    </source>
</evidence>
<dbReference type="GO" id="GO:0016020">
    <property type="term" value="C:membrane"/>
    <property type="evidence" value="ECO:0007669"/>
    <property type="project" value="UniProtKB-SubCell"/>
</dbReference>
<feature type="transmembrane region" description="Helical" evidence="5">
    <location>
        <begin position="72"/>
        <end position="94"/>
    </location>
</feature>
<sequence>MARPINLLPSCLLVFIGAWAGVGHALRPLLLPAVWLMALLSGGVAVASCVVNDYFDLRSDTINAPHKPLPSGIVPPDGALLLASSVYIAVLVAACLMEPPLLRAIIAFSAAATLLYTPLLKRITGIKTATVAAIIALSPVSGALAAGAGWAGVCATAAPAAFAFLAMAHRETLMDLNDVAGDRAAGVWTLPVVAGPRAALATTAVLLAGAAAVAIGAALLGSGLAWAWARNPAAEGDAIRVSIDR</sequence>
<gene>
    <name evidence="6" type="ORF">WJX81_001046</name>
</gene>
<dbReference type="Proteomes" id="UP001445335">
    <property type="component" value="Unassembled WGS sequence"/>
</dbReference>
<dbReference type="PANTHER" id="PTHR42723">
    <property type="entry name" value="CHLOROPHYLL SYNTHASE"/>
    <property type="match status" value="1"/>
</dbReference>
<feature type="transmembrane region" description="Helical" evidence="5">
    <location>
        <begin position="131"/>
        <end position="164"/>
    </location>
</feature>
<evidence type="ECO:0000313" key="7">
    <source>
        <dbReference type="Proteomes" id="UP001445335"/>
    </source>
</evidence>
<organism evidence="6 7">
    <name type="scientific">Elliptochloris bilobata</name>
    <dbReference type="NCBI Taxonomy" id="381761"/>
    <lineage>
        <taxon>Eukaryota</taxon>
        <taxon>Viridiplantae</taxon>
        <taxon>Chlorophyta</taxon>
        <taxon>core chlorophytes</taxon>
        <taxon>Trebouxiophyceae</taxon>
        <taxon>Trebouxiophyceae incertae sedis</taxon>
        <taxon>Elliptochloris clade</taxon>
        <taxon>Elliptochloris</taxon>
    </lineage>
</organism>
<dbReference type="EMBL" id="JALJOU010000018">
    <property type="protein sequence ID" value="KAK9838465.1"/>
    <property type="molecule type" value="Genomic_DNA"/>
</dbReference>
<comment type="caution">
    <text evidence="6">The sequence shown here is derived from an EMBL/GenBank/DDBJ whole genome shotgun (WGS) entry which is preliminary data.</text>
</comment>
<dbReference type="GO" id="GO:0016765">
    <property type="term" value="F:transferase activity, transferring alkyl or aryl (other than methyl) groups"/>
    <property type="evidence" value="ECO:0007669"/>
    <property type="project" value="InterPro"/>
</dbReference>
<name>A0AAW1RXH2_9CHLO</name>
<evidence type="ECO:0000256" key="1">
    <source>
        <dbReference type="ARBA" id="ARBA00004141"/>
    </source>
</evidence>
<proteinExistence type="predicted"/>
<evidence type="ECO:0000256" key="5">
    <source>
        <dbReference type="SAM" id="Phobius"/>
    </source>
</evidence>
<dbReference type="Gene3D" id="1.10.357.140">
    <property type="entry name" value="UbiA prenyltransferase"/>
    <property type="match status" value="1"/>
</dbReference>
<keyword evidence="7" id="KW-1185">Reference proteome</keyword>
<evidence type="ECO:0000313" key="6">
    <source>
        <dbReference type="EMBL" id="KAK9838465.1"/>
    </source>
</evidence>
<dbReference type="InterPro" id="IPR044878">
    <property type="entry name" value="UbiA_sf"/>
</dbReference>
<feature type="transmembrane region" description="Helical" evidence="5">
    <location>
        <begin position="30"/>
        <end position="51"/>
    </location>
</feature>
<feature type="transmembrane region" description="Helical" evidence="5">
    <location>
        <begin position="198"/>
        <end position="220"/>
    </location>
</feature>
<protein>
    <submittedName>
        <fullName evidence="6">Uncharacterized protein</fullName>
    </submittedName>
</protein>
<feature type="transmembrane region" description="Helical" evidence="5">
    <location>
        <begin position="100"/>
        <end position="119"/>
    </location>
</feature>
<reference evidence="6 7" key="1">
    <citation type="journal article" date="2024" name="Nat. Commun.">
        <title>Phylogenomics reveals the evolutionary origins of lichenization in chlorophyte algae.</title>
        <authorList>
            <person name="Puginier C."/>
            <person name="Libourel C."/>
            <person name="Otte J."/>
            <person name="Skaloud P."/>
            <person name="Haon M."/>
            <person name="Grisel S."/>
            <person name="Petersen M."/>
            <person name="Berrin J.G."/>
            <person name="Delaux P.M."/>
            <person name="Dal Grande F."/>
            <person name="Keller J."/>
        </authorList>
    </citation>
    <scope>NUCLEOTIDE SEQUENCE [LARGE SCALE GENOMIC DNA]</scope>
    <source>
        <strain evidence="6 7">SAG 245.80</strain>
    </source>
</reference>